<reference evidence="2" key="1">
    <citation type="submission" date="2020-08" db="EMBL/GenBank/DDBJ databases">
        <title>Genome Sequencing and Pan-Genome Analysis of Migratory bird Vibrio Strains, Inner Mongolia.</title>
        <authorList>
            <person name="Zheng L."/>
        </authorList>
    </citation>
    <scope>NUCLEOTIDE SEQUENCE</scope>
    <source>
        <strain evidence="2">M13F</strain>
    </source>
</reference>
<dbReference type="Gene3D" id="3.40.190.10">
    <property type="entry name" value="Periplasmic binding protein-like II"/>
    <property type="match status" value="1"/>
</dbReference>
<comment type="caution">
    <text evidence="2">The sequence shown here is derived from an EMBL/GenBank/DDBJ whole genome shotgun (WGS) entry which is preliminary data.</text>
</comment>
<dbReference type="Gene3D" id="3.10.105.10">
    <property type="entry name" value="Dipeptide-binding Protein, Domain 3"/>
    <property type="match status" value="1"/>
</dbReference>
<dbReference type="Gene3D" id="3.90.76.10">
    <property type="entry name" value="Dipeptide-binding Protein, Domain 1"/>
    <property type="match status" value="1"/>
</dbReference>
<dbReference type="PROSITE" id="PS51257">
    <property type="entry name" value="PROKAR_LIPOPROTEIN"/>
    <property type="match status" value="1"/>
</dbReference>
<dbReference type="NCBIfam" id="NF011689">
    <property type="entry name" value="PRK15109.1"/>
    <property type="match status" value="1"/>
</dbReference>
<dbReference type="RefSeq" id="WP_186460076.1">
    <property type="nucleotide sequence ID" value="NZ_CAWQLT010000001.1"/>
</dbReference>
<dbReference type="InterPro" id="IPR030678">
    <property type="entry name" value="Peptide/Ni-bd"/>
</dbReference>
<dbReference type="EMBL" id="JACRUP010000004">
    <property type="protein sequence ID" value="MBC5851083.1"/>
    <property type="molecule type" value="Genomic_DNA"/>
</dbReference>
<dbReference type="PIRSF" id="PIRSF002741">
    <property type="entry name" value="MppA"/>
    <property type="match status" value="1"/>
</dbReference>
<dbReference type="InterPro" id="IPR000914">
    <property type="entry name" value="SBP_5_dom"/>
</dbReference>
<dbReference type="PANTHER" id="PTHR30290:SF28">
    <property type="entry name" value="ABC TRANSPORTER PERIPLASMIC-BINDING PROTEIN SAPA-RELATED"/>
    <property type="match status" value="1"/>
</dbReference>
<dbReference type="SUPFAM" id="SSF53850">
    <property type="entry name" value="Periplasmic binding protein-like II"/>
    <property type="match status" value="1"/>
</dbReference>
<name>A0A9X0R7I7_VIBME</name>
<accession>A0A9X0R7I7</accession>
<dbReference type="GO" id="GO:1904680">
    <property type="term" value="F:peptide transmembrane transporter activity"/>
    <property type="evidence" value="ECO:0007669"/>
    <property type="project" value="TreeGrafter"/>
</dbReference>
<evidence type="ECO:0000313" key="2">
    <source>
        <dbReference type="EMBL" id="MBC5851083.1"/>
    </source>
</evidence>
<dbReference type="GO" id="GO:0030288">
    <property type="term" value="C:outer membrane-bounded periplasmic space"/>
    <property type="evidence" value="ECO:0007669"/>
    <property type="project" value="UniProtKB-ARBA"/>
</dbReference>
<organism evidence="2 3">
    <name type="scientific">Vibrio metschnikovii</name>
    <dbReference type="NCBI Taxonomy" id="28172"/>
    <lineage>
        <taxon>Bacteria</taxon>
        <taxon>Pseudomonadati</taxon>
        <taxon>Pseudomonadota</taxon>
        <taxon>Gammaproteobacteria</taxon>
        <taxon>Vibrionales</taxon>
        <taxon>Vibrionaceae</taxon>
        <taxon>Vibrio</taxon>
    </lineage>
</organism>
<dbReference type="AlphaFoldDB" id="A0A9X0R7I7"/>
<dbReference type="Pfam" id="PF00496">
    <property type="entry name" value="SBP_bac_5"/>
    <property type="match status" value="1"/>
</dbReference>
<dbReference type="Proteomes" id="UP000615796">
    <property type="component" value="Unassembled WGS sequence"/>
</dbReference>
<gene>
    <name evidence="2" type="primary">sapA</name>
    <name evidence="2" type="ORF">H8Q88_08900</name>
</gene>
<keyword evidence="3" id="KW-1185">Reference proteome</keyword>
<proteinExistence type="predicted"/>
<dbReference type="InterPro" id="IPR039424">
    <property type="entry name" value="SBP_5"/>
</dbReference>
<dbReference type="CDD" id="cd08493">
    <property type="entry name" value="PBP2_DppA_like"/>
    <property type="match status" value="1"/>
</dbReference>
<evidence type="ECO:0000313" key="3">
    <source>
        <dbReference type="Proteomes" id="UP000615796"/>
    </source>
</evidence>
<feature type="domain" description="Solute-binding protein family 5" evidence="1">
    <location>
        <begin position="77"/>
        <end position="456"/>
    </location>
</feature>
<evidence type="ECO:0000259" key="1">
    <source>
        <dbReference type="Pfam" id="PF00496"/>
    </source>
</evidence>
<protein>
    <submittedName>
        <fullName evidence="2">Peptide ABC transporter substrate-binding protein SapA</fullName>
    </submittedName>
</protein>
<dbReference type="GO" id="GO:0015833">
    <property type="term" value="P:peptide transport"/>
    <property type="evidence" value="ECO:0007669"/>
    <property type="project" value="TreeGrafter"/>
</dbReference>
<dbReference type="PANTHER" id="PTHR30290">
    <property type="entry name" value="PERIPLASMIC BINDING COMPONENT OF ABC TRANSPORTER"/>
    <property type="match status" value="1"/>
</dbReference>
<dbReference type="GO" id="GO:0043190">
    <property type="term" value="C:ATP-binding cassette (ABC) transporter complex"/>
    <property type="evidence" value="ECO:0007669"/>
    <property type="project" value="InterPro"/>
</dbReference>
<sequence>MNSLLRYTIGLSGLMLLIGCGESIEHHQIRQSGFVYCGQGSPSTFNPQLVDSGITSEALSPQLYNTLLTIDPDSHFVQPGLASEWYATNQGTEYIFTLRSGVEFQTTRWFTPTRALNAEDVVFSFKRIIDPTHPFHSINNASYPWFTSLNITNTLKEVEALDANTVKFTLTRPDNTFLANISTAHAVILSAEYAQQLQASNQLANIDTHPVGTGPFYLDEYQPLDLIRLRRHPHYWNGPAKMQQVVFDISQRGTGTLAKLLRHECDVLTSPIASQLPIIENQPHLTLKSKPAMNIAFIAVNTSHPALNDVRVRKALNFAINRQNLLDSVYYGTGSIAYNLLPPSSWAYQKDTVQIRYDRNYALALLREAGVTSGLELTMSVPNEPRAYNPSPRKTAELIQTQLAEVGITLHLVAEDRLQRGELPQRTEVDLLLTGWIGHTSDPDNFLRPLLSCSANRAGLNVAMWCNDDFDFLLDLAREVERPRYRLNLYTQAQNILNQEFPIIPLAHGKQFKAYTTSLSGFQLSPFNVQPFNTIERISE</sequence>